<comment type="caution">
    <text evidence="2">The sequence shown here is derived from an EMBL/GenBank/DDBJ whole genome shotgun (WGS) entry which is preliminary data.</text>
</comment>
<feature type="transmembrane region" description="Helical" evidence="1">
    <location>
        <begin position="115"/>
        <end position="133"/>
    </location>
</feature>
<feature type="transmembrane region" description="Helical" evidence="1">
    <location>
        <begin position="64"/>
        <end position="85"/>
    </location>
</feature>
<evidence type="ECO:0000313" key="3">
    <source>
        <dbReference type="Proteomes" id="UP001551176"/>
    </source>
</evidence>
<dbReference type="EMBL" id="JBEYXV010000034">
    <property type="protein sequence ID" value="MEU6826937.1"/>
    <property type="molecule type" value="Genomic_DNA"/>
</dbReference>
<evidence type="ECO:0000256" key="1">
    <source>
        <dbReference type="SAM" id="Phobius"/>
    </source>
</evidence>
<evidence type="ECO:0000313" key="2">
    <source>
        <dbReference type="EMBL" id="MEU6826937.1"/>
    </source>
</evidence>
<sequence length="157" mass="17163">MDGEDVYERVAREHPELTGRDRLYAIRELKQQQKAKQRLAKKAGRECPACHDEVQPVTPAAFQLLAGCLTLLALAAFAASIVAAVHPFADATVHGGWGIVLWPASAVDGWTHPRLLAVLVAFFTLYAASWVLGKANERADRKARCPKCSQPMPPPKP</sequence>
<name>A0ABV3C2U3_9ACTN</name>
<dbReference type="Proteomes" id="UP001551176">
    <property type="component" value="Unassembled WGS sequence"/>
</dbReference>
<reference evidence="2 3" key="1">
    <citation type="submission" date="2024-06" db="EMBL/GenBank/DDBJ databases">
        <title>The Natural Products Discovery Center: Release of the First 8490 Sequenced Strains for Exploring Actinobacteria Biosynthetic Diversity.</title>
        <authorList>
            <person name="Kalkreuter E."/>
            <person name="Kautsar S.A."/>
            <person name="Yang D."/>
            <person name="Bader C.D."/>
            <person name="Teijaro C.N."/>
            <person name="Fluegel L."/>
            <person name="Davis C.M."/>
            <person name="Simpson J.R."/>
            <person name="Lauterbach L."/>
            <person name="Steele A.D."/>
            <person name="Gui C."/>
            <person name="Meng S."/>
            <person name="Li G."/>
            <person name="Viehrig K."/>
            <person name="Ye F."/>
            <person name="Su P."/>
            <person name="Kiefer A.F."/>
            <person name="Nichols A."/>
            <person name="Cepeda A.J."/>
            <person name="Yan W."/>
            <person name="Fan B."/>
            <person name="Jiang Y."/>
            <person name="Adhikari A."/>
            <person name="Zheng C.-J."/>
            <person name="Schuster L."/>
            <person name="Cowan T.M."/>
            <person name="Smanski M.J."/>
            <person name="Chevrette M.G."/>
            <person name="De Carvalho L.P.S."/>
            <person name="Shen B."/>
        </authorList>
    </citation>
    <scope>NUCLEOTIDE SEQUENCE [LARGE SCALE GENOMIC DNA]</scope>
    <source>
        <strain evidence="2 3">NPDC046838</strain>
    </source>
</reference>
<keyword evidence="1" id="KW-1133">Transmembrane helix</keyword>
<dbReference type="RefSeq" id="WP_359358720.1">
    <property type="nucleotide sequence ID" value="NZ_JBEYXV010000034.1"/>
</dbReference>
<keyword evidence="1" id="KW-0472">Membrane</keyword>
<organism evidence="2 3">
    <name type="scientific">Streptomyces atriruber</name>
    <dbReference type="NCBI Taxonomy" id="545121"/>
    <lineage>
        <taxon>Bacteria</taxon>
        <taxon>Bacillati</taxon>
        <taxon>Actinomycetota</taxon>
        <taxon>Actinomycetes</taxon>
        <taxon>Kitasatosporales</taxon>
        <taxon>Streptomycetaceae</taxon>
        <taxon>Streptomyces</taxon>
    </lineage>
</organism>
<protein>
    <submittedName>
        <fullName evidence="2">Uncharacterized protein</fullName>
    </submittedName>
</protein>
<proteinExistence type="predicted"/>
<keyword evidence="3" id="KW-1185">Reference proteome</keyword>
<accession>A0ABV3C2U3</accession>
<keyword evidence="1" id="KW-0812">Transmembrane</keyword>
<gene>
    <name evidence="2" type="ORF">ABZ921_40560</name>
</gene>